<gene>
    <name evidence="3" type="ORF">MNBD_GAMMA14-1000</name>
</gene>
<accession>A0A3B0Z8U3</accession>
<dbReference type="Pfam" id="PF01842">
    <property type="entry name" value="ACT"/>
    <property type="match status" value="1"/>
</dbReference>
<evidence type="ECO:0000259" key="2">
    <source>
        <dbReference type="PROSITE" id="PS51671"/>
    </source>
</evidence>
<dbReference type="GO" id="GO:0008773">
    <property type="term" value="F:[protein-PII] uridylyltransferase activity"/>
    <property type="evidence" value="ECO:0007669"/>
    <property type="project" value="InterPro"/>
</dbReference>
<sequence>DFPEDYFLRHSVNEVIWHAQVILRENSIEGVRVDLCPQSERGGSALFLYTPVSDRLFNRTTALIDQMGLTITDARIITSRRGYAINTYLLLDSAGEPVLDKYNGEELVTLMKQALLSEDGAISVTTRRIPRRIRQFHVSTRVNFHQDEAQHRTIVELFTTDNPGLLSHVGQIFYEQGIVIQNAKVATFGSKAEDVFFVTDKNGDTLDAESQTKLREALIEALDQTD</sequence>
<dbReference type="InterPro" id="IPR010043">
    <property type="entry name" value="UTase/UR"/>
</dbReference>
<feature type="non-terminal residue" evidence="3">
    <location>
        <position position="1"/>
    </location>
</feature>
<dbReference type="CDD" id="cd04899">
    <property type="entry name" value="ACT_ACR-UUR-like_2"/>
    <property type="match status" value="1"/>
</dbReference>
<organism evidence="3">
    <name type="scientific">hydrothermal vent metagenome</name>
    <dbReference type="NCBI Taxonomy" id="652676"/>
    <lineage>
        <taxon>unclassified sequences</taxon>
        <taxon>metagenomes</taxon>
        <taxon>ecological metagenomes</taxon>
    </lineage>
</organism>
<keyword evidence="1" id="KW-0378">Hydrolase</keyword>
<dbReference type="Gene3D" id="3.30.70.260">
    <property type="match status" value="1"/>
</dbReference>
<dbReference type="PANTHER" id="PTHR47320:SF1">
    <property type="entry name" value="BIFUNCTIONAL URIDYLYLTRANSFERASE_URIDYLYL-REMOVING ENZYME"/>
    <property type="match status" value="1"/>
</dbReference>
<dbReference type="PROSITE" id="PS51671">
    <property type="entry name" value="ACT"/>
    <property type="match status" value="2"/>
</dbReference>
<dbReference type="SUPFAM" id="SSF55021">
    <property type="entry name" value="ACT-like"/>
    <property type="match status" value="1"/>
</dbReference>
<dbReference type="HAMAP" id="MF_00277">
    <property type="entry name" value="PII_uridylyl_transf"/>
    <property type="match status" value="1"/>
</dbReference>
<dbReference type="PANTHER" id="PTHR47320">
    <property type="entry name" value="BIFUNCTIONAL URIDYLYLTRANSFERASE/URIDYLYL-REMOVING ENZYME"/>
    <property type="match status" value="1"/>
</dbReference>
<feature type="domain" description="ACT" evidence="2">
    <location>
        <begin position="154"/>
        <end position="226"/>
    </location>
</feature>
<dbReference type="EMBL" id="UOFM01000209">
    <property type="protein sequence ID" value="VAW77116.1"/>
    <property type="molecule type" value="Genomic_DNA"/>
</dbReference>
<proteinExistence type="inferred from homology"/>
<protein>
    <recommendedName>
        <fullName evidence="2">ACT domain-containing protein</fullName>
    </recommendedName>
</protein>
<dbReference type="InterPro" id="IPR002912">
    <property type="entry name" value="ACT_dom"/>
</dbReference>
<feature type="domain" description="ACT" evidence="2">
    <location>
        <begin position="45"/>
        <end position="131"/>
    </location>
</feature>
<dbReference type="CDD" id="cd04900">
    <property type="entry name" value="ACT_UUR-like_1"/>
    <property type="match status" value="1"/>
</dbReference>
<evidence type="ECO:0000256" key="1">
    <source>
        <dbReference type="ARBA" id="ARBA00022801"/>
    </source>
</evidence>
<name>A0A3B0Z8U3_9ZZZZ</name>
<dbReference type="GO" id="GO:0016787">
    <property type="term" value="F:hydrolase activity"/>
    <property type="evidence" value="ECO:0007669"/>
    <property type="project" value="UniProtKB-KW"/>
</dbReference>
<dbReference type="InterPro" id="IPR045865">
    <property type="entry name" value="ACT-like_dom_sf"/>
</dbReference>
<dbReference type="AlphaFoldDB" id="A0A3B0Z8U3"/>
<evidence type="ECO:0000313" key="3">
    <source>
        <dbReference type="EMBL" id="VAW77116.1"/>
    </source>
</evidence>
<reference evidence="3" key="1">
    <citation type="submission" date="2018-06" db="EMBL/GenBank/DDBJ databases">
        <authorList>
            <person name="Zhirakovskaya E."/>
        </authorList>
    </citation>
    <scope>NUCLEOTIDE SEQUENCE</scope>
</reference>